<gene>
    <name evidence="14" type="primary">POB3</name>
    <name evidence="14" type="ORF">LOC62_06G008072</name>
</gene>
<dbReference type="InterPro" id="IPR013719">
    <property type="entry name" value="RTT106/SPT16-like_middle_dom"/>
</dbReference>
<dbReference type="GO" id="GO:0031491">
    <property type="term" value="F:nucleosome binding"/>
    <property type="evidence" value="ECO:0007669"/>
    <property type="project" value="TreeGrafter"/>
</dbReference>
<evidence type="ECO:0000313" key="14">
    <source>
        <dbReference type="EMBL" id="WOO84555.1"/>
    </source>
</evidence>
<organism evidence="14 15">
    <name type="scientific">Vanrija pseudolonga</name>
    <dbReference type="NCBI Taxonomy" id="143232"/>
    <lineage>
        <taxon>Eukaryota</taxon>
        <taxon>Fungi</taxon>
        <taxon>Dikarya</taxon>
        <taxon>Basidiomycota</taxon>
        <taxon>Agaricomycotina</taxon>
        <taxon>Tremellomycetes</taxon>
        <taxon>Trichosporonales</taxon>
        <taxon>Trichosporonaceae</taxon>
        <taxon>Vanrija</taxon>
    </lineage>
</organism>
<accession>A0AAF1BNM9</accession>
<dbReference type="GO" id="GO:0035101">
    <property type="term" value="C:FACT complex"/>
    <property type="evidence" value="ECO:0007669"/>
    <property type="project" value="TreeGrafter"/>
</dbReference>
<dbReference type="InterPro" id="IPR011993">
    <property type="entry name" value="PH-like_dom_sf"/>
</dbReference>
<keyword evidence="12" id="KW-1133">Transmembrane helix</keyword>
<dbReference type="InterPro" id="IPR035417">
    <property type="entry name" value="SSRP1/POB3_N"/>
</dbReference>
<dbReference type="Pfam" id="PF08512">
    <property type="entry name" value="Rttp106-like_middle"/>
    <property type="match status" value="1"/>
</dbReference>
<keyword evidence="6" id="KW-0805">Transcription regulation</keyword>
<keyword evidence="7" id="KW-0804">Transcription</keyword>
<evidence type="ECO:0000256" key="4">
    <source>
        <dbReference type="ARBA" id="ARBA00022705"/>
    </source>
</evidence>
<dbReference type="CDD" id="cd13230">
    <property type="entry name" value="PH1_SSRP1-like"/>
    <property type="match status" value="1"/>
</dbReference>
<comment type="subcellular location">
    <subcellularLocation>
        <location evidence="1">Chromosome</location>
    </subcellularLocation>
</comment>
<name>A0AAF1BNM9_9TREE</name>
<dbReference type="InterPro" id="IPR000969">
    <property type="entry name" value="SSRP1/POB3"/>
</dbReference>
<dbReference type="InterPro" id="IPR024954">
    <property type="entry name" value="SSRP1_DD"/>
</dbReference>
<dbReference type="CDD" id="cd13231">
    <property type="entry name" value="PH2_SSRP1-like"/>
    <property type="match status" value="1"/>
</dbReference>
<feature type="region of interest" description="Disordered" evidence="11">
    <location>
        <begin position="1"/>
        <end position="59"/>
    </location>
</feature>
<evidence type="ECO:0000256" key="5">
    <source>
        <dbReference type="ARBA" id="ARBA00022763"/>
    </source>
</evidence>
<proteinExistence type="inferred from homology"/>
<dbReference type="Pfam" id="PF21103">
    <property type="entry name" value="PH1_SSRP1-like"/>
    <property type="match status" value="1"/>
</dbReference>
<dbReference type="GeneID" id="87811242"/>
<evidence type="ECO:0000256" key="11">
    <source>
        <dbReference type="SAM" id="MobiDB-lite"/>
    </source>
</evidence>
<evidence type="ECO:0000256" key="2">
    <source>
        <dbReference type="ARBA" id="ARBA00010060"/>
    </source>
</evidence>
<feature type="compositionally biased region" description="Basic residues" evidence="11">
    <location>
        <begin position="954"/>
        <end position="963"/>
    </location>
</feature>
<dbReference type="GO" id="GO:0042393">
    <property type="term" value="F:histone binding"/>
    <property type="evidence" value="ECO:0007669"/>
    <property type="project" value="TreeGrafter"/>
</dbReference>
<sequence length="963" mass="105777">MTSPLHKFLFSPPPSPPLATDAKQDPNAPFTPLSTLLPPAAADSAPTDPKVSPRTAQRGRLDAANLPSRFLSPNTPTNSMSLIDVEAANAGAKEFNAEEKKSPSLMNPLLSPRLAHYRATIPRPILRMLFFAVVLFTCVAVLVITDNRAPATSGPHAYAPPQATQARVLRKQLAFEKKGKQAPLVAPNPRTFRPDPHPLPESHELLALTWFVQESAYNKLPSNLDPSFPLDAATIIGPVGASKLGATDSEGEWNWLRDLKEEFADSVFVWFAGSAPPFYALEGIQNRHGQGKRVKMVPTSSRPDAHVVRGVLSRLGYDLDRAPVLIIGGEAIEATAEHMAELRESGELGEKLAAIGWVGAGVPPKRVRIRLIRNGAKMSHVTFDNIFIGESAELGKLRFNPAGFGWKSYKDENNTPTTFNGSDVRGATWLRVARNFQLRVSLRSPDKPRVTFDGFKRDDFDKVKRTLDEYFGIKLEHRDISLKGWNWGKAEVQNNEIVFEVQHKEAFELPLAQVANSNIAGKNEVAIEFTPQPIPGVGAREPDELVEIRFYVPGKSKKPKGSDAGSGGEETDVDEEGNEISAAEAMHNLIKQKADIGAAVGDSIVVFEDVLVLTPRGRFSLEFFHESLRLLGKSTDYRVPFNSIHRIFLLPKLDDLHIQLVLGLDPPIRQGATRYPFLVAQWPKDEEVDAELNLDDEEIAKYPDLQKKYEAPTFQVISRVLKSLTGKKVTPPGSFRNAQGVNGLKANVKAVQGELYFLEKGLIFIAKQPILIDFSKTESISFSRVGSGVASARTFDMRVVSKTDSADHVFSAISKEEVGPISQFLASKNVRLKNEMEDTMDLAGDMDLDDLSDDDDASIPSEDEGRKKKKGKKAEKVQPRRGADEEDESEDEDFMDESSDGGSPSESDSDDDGSGFASDASDPMMEELRTKQAAKRAKNKKAAQSGSDDDAAPKKKKAKMDVD</sequence>
<dbReference type="Gene3D" id="2.30.29.30">
    <property type="entry name" value="Pleckstrin-homology domain (PH domain)/Phosphotyrosine-binding domain (PTB)"/>
    <property type="match status" value="2"/>
</dbReference>
<dbReference type="GO" id="GO:0003677">
    <property type="term" value="F:DNA binding"/>
    <property type="evidence" value="ECO:0007669"/>
    <property type="project" value="InterPro"/>
</dbReference>
<dbReference type="GO" id="GO:0006281">
    <property type="term" value="P:DNA repair"/>
    <property type="evidence" value="ECO:0007669"/>
    <property type="project" value="UniProtKB-KW"/>
</dbReference>
<feature type="compositionally biased region" description="Acidic residues" evidence="11">
    <location>
        <begin position="844"/>
        <end position="857"/>
    </location>
</feature>
<feature type="compositionally biased region" description="Acidic residues" evidence="11">
    <location>
        <begin position="884"/>
        <end position="899"/>
    </location>
</feature>
<keyword evidence="12" id="KW-0472">Membrane</keyword>
<keyword evidence="15" id="KW-1185">Reference proteome</keyword>
<comment type="function">
    <text evidence="10">Component of the FACT complex, a general chromatin factor that acts to reorganize nucleosomes. The FACT complex is involved in multiple processes that require DNA as a template such as mRNA elongation, DNA replication and DNA repair. During transcription elongation the FACT complex acts as a histone chaperone that both destabilizes and restores nucleosomal structure. It facilitates the passage of RNA polymerase II and transcription by promoting the dissociation of one histone H2A-H2B dimer from the nucleosome, then subsequently promotes the reestablishment of the nucleosome following the passage of RNA polymerase II.</text>
</comment>
<evidence type="ECO:0000259" key="13">
    <source>
        <dbReference type="SMART" id="SM01287"/>
    </source>
</evidence>
<comment type="similarity">
    <text evidence="2">Belongs to the SSRP1 family.</text>
</comment>
<feature type="region of interest" description="Disordered" evidence="11">
    <location>
        <begin position="844"/>
        <end position="963"/>
    </location>
</feature>
<dbReference type="InterPro" id="IPR050454">
    <property type="entry name" value="RTT106/SSRP1_HistChap/FACT"/>
</dbReference>
<feature type="compositionally biased region" description="Basic and acidic residues" evidence="11">
    <location>
        <begin position="874"/>
        <end position="883"/>
    </location>
</feature>
<keyword evidence="9" id="KW-0539">Nucleus</keyword>
<evidence type="ECO:0000256" key="9">
    <source>
        <dbReference type="ARBA" id="ARBA00023242"/>
    </source>
</evidence>
<evidence type="ECO:0000256" key="7">
    <source>
        <dbReference type="ARBA" id="ARBA00023163"/>
    </source>
</evidence>
<dbReference type="PANTHER" id="PTHR45849:SF1">
    <property type="entry name" value="FACT COMPLEX SUBUNIT SSRP1"/>
    <property type="match status" value="1"/>
</dbReference>
<keyword evidence="12" id="KW-0812">Transmembrane</keyword>
<dbReference type="SMART" id="SM01287">
    <property type="entry name" value="Rtt106"/>
    <property type="match status" value="1"/>
</dbReference>
<feature type="domain" description="Histone chaperone RTT106/FACT complex subunit SPT16-like middle" evidence="13">
    <location>
        <begin position="741"/>
        <end position="835"/>
    </location>
</feature>
<dbReference type="EMBL" id="CP086719">
    <property type="protein sequence ID" value="WOO84555.1"/>
    <property type="molecule type" value="Genomic_DNA"/>
</dbReference>
<dbReference type="InterPro" id="IPR048993">
    <property type="entry name" value="SSRP1-like_PH1"/>
</dbReference>
<keyword evidence="5" id="KW-0227">DNA damage</keyword>
<evidence type="ECO:0000313" key="15">
    <source>
        <dbReference type="Proteomes" id="UP000827549"/>
    </source>
</evidence>
<evidence type="ECO:0000256" key="6">
    <source>
        <dbReference type="ARBA" id="ARBA00023015"/>
    </source>
</evidence>
<evidence type="ECO:0000256" key="12">
    <source>
        <dbReference type="SAM" id="Phobius"/>
    </source>
</evidence>
<dbReference type="Proteomes" id="UP000827549">
    <property type="component" value="Chromosome 6"/>
</dbReference>
<keyword evidence="3" id="KW-0158">Chromosome</keyword>
<feature type="compositionally biased region" description="Low complexity" evidence="11">
    <location>
        <begin position="914"/>
        <end position="923"/>
    </location>
</feature>
<keyword evidence="8" id="KW-0234">DNA repair</keyword>
<dbReference type="GO" id="GO:0006260">
    <property type="term" value="P:DNA replication"/>
    <property type="evidence" value="ECO:0007669"/>
    <property type="project" value="UniProtKB-KW"/>
</dbReference>
<evidence type="ECO:0000256" key="10">
    <source>
        <dbReference type="ARBA" id="ARBA00025370"/>
    </source>
</evidence>
<protein>
    <submittedName>
        <fullName evidence="14">FACT complex subunit POB3</fullName>
    </submittedName>
</protein>
<dbReference type="InterPro" id="IPR038167">
    <property type="entry name" value="SSRP1_sf"/>
</dbReference>
<feature type="compositionally biased region" description="Basic residues" evidence="11">
    <location>
        <begin position="932"/>
        <end position="941"/>
    </location>
</feature>
<dbReference type="AlphaFoldDB" id="A0AAF1BNM9"/>
<dbReference type="Gene3D" id="2.30.29.220">
    <property type="entry name" value="Structure-specific recognition protein (SSRP1)"/>
    <property type="match status" value="1"/>
</dbReference>
<dbReference type="Pfam" id="PF03531">
    <property type="entry name" value="SSrecog"/>
    <property type="match status" value="1"/>
</dbReference>
<dbReference type="Gene3D" id="2.30.29.150">
    <property type="match status" value="1"/>
</dbReference>
<keyword evidence="4" id="KW-0235">DNA replication</keyword>
<dbReference type="PRINTS" id="PR00887">
    <property type="entry name" value="SSRCOGNITION"/>
</dbReference>
<evidence type="ECO:0000256" key="8">
    <source>
        <dbReference type="ARBA" id="ARBA00023204"/>
    </source>
</evidence>
<reference evidence="14" key="1">
    <citation type="submission" date="2023-10" db="EMBL/GenBank/DDBJ databases">
        <authorList>
            <person name="Noh H."/>
        </authorList>
    </citation>
    <scope>NUCLEOTIDE SEQUENCE</scope>
    <source>
        <strain evidence="14">DUCC4014</strain>
    </source>
</reference>
<dbReference type="Pfam" id="PF17292">
    <property type="entry name" value="POB3_N"/>
    <property type="match status" value="1"/>
</dbReference>
<dbReference type="FunFam" id="2.30.29.150:FF:000001">
    <property type="entry name" value="Fact complex subunit ssrp1"/>
    <property type="match status" value="1"/>
</dbReference>
<evidence type="ECO:0000256" key="3">
    <source>
        <dbReference type="ARBA" id="ARBA00022454"/>
    </source>
</evidence>
<dbReference type="RefSeq" id="XP_062630581.1">
    <property type="nucleotide sequence ID" value="XM_062774597.1"/>
</dbReference>
<feature type="compositionally biased region" description="Low complexity" evidence="11">
    <location>
        <begin position="28"/>
        <end position="49"/>
    </location>
</feature>
<feature type="transmembrane region" description="Helical" evidence="12">
    <location>
        <begin position="125"/>
        <end position="144"/>
    </location>
</feature>
<evidence type="ECO:0000256" key="1">
    <source>
        <dbReference type="ARBA" id="ARBA00004286"/>
    </source>
</evidence>
<dbReference type="PANTHER" id="PTHR45849">
    <property type="entry name" value="FACT COMPLEX SUBUNIT SSRP1"/>
    <property type="match status" value="1"/>
</dbReference>
<dbReference type="SUPFAM" id="SSF50729">
    <property type="entry name" value="PH domain-like"/>
    <property type="match status" value="1"/>
</dbReference>